<evidence type="ECO:0000313" key="3">
    <source>
        <dbReference type="EMBL" id="KAJ9158491.1"/>
    </source>
</evidence>
<dbReference type="AlphaFoldDB" id="A0AA38SF28"/>
<keyword evidence="2" id="KW-0812">Transmembrane</keyword>
<feature type="transmembrane region" description="Helical" evidence="2">
    <location>
        <begin position="212"/>
        <end position="237"/>
    </location>
</feature>
<dbReference type="PANTHER" id="PTHR28019:SF3">
    <property type="entry name" value="INTEGRAL MEMBRANE PROTEIN (AFU_ORTHOLOGUE AFUA_6G07470)"/>
    <property type="match status" value="1"/>
</dbReference>
<feature type="region of interest" description="Disordered" evidence="1">
    <location>
        <begin position="321"/>
        <end position="342"/>
    </location>
</feature>
<dbReference type="GO" id="GO:0051285">
    <property type="term" value="C:cell cortex of cell tip"/>
    <property type="evidence" value="ECO:0007669"/>
    <property type="project" value="TreeGrafter"/>
</dbReference>
<keyword evidence="4" id="KW-1185">Reference proteome</keyword>
<dbReference type="GO" id="GO:0005886">
    <property type="term" value="C:plasma membrane"/>
    <property type="evidence" value="ECO:0007669"/>
    <property type="project" value="InterPro"/>
</dbReference>
<dbReference type="InterPro" id="IPR052413">
    <property type="entry name" value="SUR7_domain"/>
</dbReference>
<dbReference type="GO" id="GO:0031505">
    <property type="term" value="P:fungal-type cell wall organization"/>
    <property type="evidence" value="ECO:0007669"/>
    <property type="project" value="TreeGrafter"/>
</dbReference>
<feature type="transmembrane region" description="Helical" evidence="2">
    <location>
        <begin position="257"/>
        <end position="277"/>
    </location>
</feature>
<sequence>MGNLGRYACVAVPFLLTLGSVIAILVAGLAGVTDKSLYMFRINTTNLEISPASLSSLVDARAAAPLEFHDASLIDPTGDSADAAADATTSAVTADTKSSNITAADLQLNDLYDITLWNWCYTAQNGTRTCTKPQFNWAEKELNQTTDNLENIGNGFGVKITLPKEITSAIDTFGAITKWTEVVFIVAIIALAVELFFGIFANCSRAFSCLTFLVAGVATVAVCGFATLATAMSVVVVGAVEASAKFYGVQADFNTKYLAAVWIAAAFAIAAGFFWMFTVCCCKPDHSSRRSGRKRHLDEAGEKLVPVGAYQPITDDQGYGGYNNNNNGYSNGHSNHPQYGYAPQPRAARRDLAYEPYSHSNV</sequence>
<keyword evidence="2" id="KW-1133">Transmembrane helix</keyword>
<evidence type="ECO:0000256" key="1">
    <source>
        <dbReference type="SAM" id="MobiDB-lite"/>
    </source>
</evidence>
<feature type="compositionally biased region" description="Low complexity" evidence="1">
    <location>
        <begin position="322"/>
        <end position="336"/>
    </location>
</feature>
<feature type="transmembrane region" description="Helical" evidence="2">
    <location>
        <begin position="182"/>
        <end position="200"/>
    </location>
</feature>
<dbReference type="InterPro" id="IPR009571">
    <property type="entry name" value="SUR7/Rim9-like_fungi"/>
</dbReference>
<comment type="caution">
    <text evidence="3">The sequence shown here is derived from an EMBL/GenBank/DDBJ whole genome shotgun (WGS) entry which is preliminary data.</text>
</comment>
<dbReference type="EMBL" id="JANBVN010000035">
    <property type="protein sequence ID" value="KAJ9158491.1"/>
    <property type="molecule type" value="Genomic_DNA"/>
</dbReference>
<organism evidence="3 4">
    <name type="scientific">Coniochaeta hoffmannii</name>
    <dbReference type="NCBI Taxonomy" id="91930"/>
    <lineage>
        <taxon>Eukaryota</taxon>
        <taxon>Fungi</taxon>
        <taxon>Dikarya</taxon>
        <taxon>Ascomycota</taxon>
        <taxon>Pezizomycotina</taxon>
        <taxon>Sordariomycetes</taxon>
        <taxon>Sordariomycetidae</taxon>
        <taxon>Coniochaetales</taxon>
        <taxon>Coniochaetaceae</taxon>
        <taxon>Coniochaeta</taxon>
    </lineage>
</organism>
<name>A0AA38SF28_9PEZI</name>
<reference evidence="3" key="1">
    <citation type="submission" date="2022-07" db="EMBL/GenBank/DDBJ databases">
        <title>Fungi with potential for degradation of polypropylene.</title>
        <authorList>
            <person name="Gostincar C."/>
        </authorList>
    </citation>
    <scope>NUCLEOTIDE SEQUENCE</scope>
    <source>
        <strain evidence="3">EXF-13287</strain>
    </source>
</reference>
<keyword evidence="2" id="KW-0472">Membrane</keyword>
<dbReference type="PANTHER" id="PTHR28019">
    <property type="entry name" value="CELL MEMBRANE PROTEIN YLR413W-RELATED"/>
    <property type="match status" value="1"/>
</dbReference>
<proteinExistence type="predicted"/>
<evidence type="ECO:0000256" key="2">
    <source>
        <dbReference type="SAM" id="Phobius"/>
    </source>
</evidence>
<dbReference type="Pfam" id="PF06687">
    <property type="entry name" value="SUR7"/>
    <property type="match status" value="1"/>
</dbReference>
<evidence type="ECO:0000313" key="4">
    <source>
        <dbReference type="Proteomes" id="UP001174691"/>
    </source>
</evidence>
<dbReference type="Proteomes" id="UP001174691">
    <property type="component" value="Unassembled WGS sequence"/>
</dbReference>
<accession>A0AA38SF28</accession>
<protein>
    <submittedName>
        <fullName evidence="3">Integral membrane protein</fullName>
    </submittedName>
</protein>
<feature type="transmembrane region" description="Helical" evidence="2">
    <location>
        <begin position="12"/>
        <end position="32"/>
    </location>
</feature>
<gene>
    <name evidence="3" type="ORF">NKR19_g3235</name>
</gene>